<evidence type="ECO:0000256" key="1">
    <source>
        <dbReference type="SAM" id="MobiDB-lite"/>
    </source>
</evidence>
<comment type="caution">
    <text evidence="3">The sequence shown here is derived from an EMBL/GenBank/DDBJ whole genome shotgun (WGS) entry which is preliminary data.</text>
</comment>
<dbReference type="PROSITE" id="PS50835">
    <property type="entry name" value="IG_LIKE"/>
    <property type="match status" value="1"/>
</dbReference>
<evidence type="ECO:0000259" key="2">
    <source>
        <dbReference type="PROSITE" id="PS50835"/>
    </source>
</evidence>
<evidence type="ECO:0000313" key="3">
    <source>
        <dbReference type="EMBL" id="RWS15885.1"/>
    </source>
</evidence>
<feature type="compositionally biased region" description="Low complexity" evidence="1">
    <location>
        <begin position="11"/>
        <end position="23"/>
    </location>
</feature>
<keyword evidence="4" id="KW-1185">Reference proteome</keyword>
<protein>
    <submittedName>
        <fullName evidence="3">Down syndrome cell adhesion molecule-like protein</fullName>
    </submittedName>
</protein>
<dbReference type="AlphaFoldDB" id="A0A443RKU6"/>
<gene>
    <name evidence="3" type="ORF">B4U79_08493</name>
</gene>
<sequence>MIASPPTVTIATPLSPSSSASTRRNIRPGASEKRQQQRQLKQENSNMRAFNYLEGPRFTYEPPGGIVHYSNDTGISIHCSATGLPKPQIFWIVSASVALTDRVATKIARLREPLMNGSIIFAAFAASAYRQDIHSATYRCVAENTVGLIISRAVHLRAGECQSSAFLASCPRLVLVSVHLFSLFDQLR</sequence>
<reference evidence="3 4" key="1">
    <citation type="journal article" date="2018" name="Gigascience">
        <title>Genomes of trombidid mites reveal novel predicted allergens and laterally-transferred genes associated with secondary metabolism.</title>
        <authorList>
            <person name="Dong X."/>
            <person name="Chaisiri K."/>
            <person name="Xia D."/>
            <person name="Armstrong S.D."/>
            <person name="Fang Y."/>
            <person name="Donnelly M.J."/>
            <person name="Kadowaki T."/>
            <person name="McGarry J.W."/>
            <person name="Darby A.C."/>
            <person name="Makepeace B.L."/>
        </authorList>
    </citation>
    <scope>NUCLEOTIDE SEQUENCE [LARGE SCALE GENOMIC DNA]</scope>
    <source>
        <strain evidence="3">UoL-WK</strain>
    </source>
</reference>
<feature type="domain" description="Ig-like" evidence="2">
    <location>
        <begin position="56"/>
        <end position="151"/>
    </location>
</feature>
<evidence type="ECO:0000313" key="4">
    <source>
        <dbReference type="Proteomes" id="UP000285301"/>
    </source>
</evidence>
<accession>A0A443RKU6</accession>
<feature type="region of interest" description="Disordered" evidence="1">
    <location>
        <begin position="1"/>
        <end position="46"/>
    </location>
</feature>
<feature type="compositionally biased region" description="Low complexity" evidence="1">
    <location>
        <begin position="37"/>
        <end position="46"/>
    </location>
</feature>
<dbReference type="InterPro" id="IPR036179">
    <property type="entry name" value="Ig-like_dom_sf"/>
</dbReference>
<proteinExistence type="predicted"/>
<dbReference type="InterPro" id="IPR013783">
    <property type="entry name" value="Ig-like_fold"/>
</dbReference>
<dbReference type="EMBL" id="NCKU01000344">
    <property type="protein sequence ID" value="RWS15885.1"/>
    <property type="molecule type" value="Genomic_DNA"/>
</dbReference>
<dbReference type="InterPro" id="IPR007110">
    <property type="entry name" value="Ig-like_dom"/>
</dbReference>
<dbReference type="Proteomes" id="UP000285301">
    <property type="component" value="Unassembled WGS sequence"/>
</dbReference>
<organism evidence="3 4">
    <name type="scientific">Dinothrombium tinctorium</name>
    <dbReference type="NCBI Taxonomy" id="1965070"/>
    <lineage>
        <taxon>Eukaryota</taxon>
        <taxon>Metazoa</taxon>
        <taxon>Ecdysozoa</taxon>
        <taxon>Arthropoda</taxon>
        <taxon>Chelicerata</taxon>
        <taxon>Arachnida</taxon>
        <taxon>Acari</taxon>
        <taxon>Acariformes</taxon>
        <taxon>Trombidiformes</taxon>
        <taxon>Prostigmata</taxon>
        <taxon>Anystina</taxon>
        <taxon>Parasitengona</taxon>
        <taxon>Trombidioidea</taxon>
        <taxon>Trombidiidae</taxon>
        <taxon>Dinothrombium</taxon>
    </lineage>
</organism>
<dbReference type="STRING" id="1965070.A0A443RKU6"/>
<name>A0A443RKU6_9ACAR</name>
<dbReference type="SUPFAM" id="SSF48726">
    <property type="entry name" value="Immunoglobulin"/>
    <property type="match status" value="1"/>
</dbReference>
<feature type="compositionally biased region" description="Polar residues" evidence="1">
    <location>
        <begin position="1"/>
        <end position="10"/>
    </location>
</feature>
<dbReference type="OrthoDB" id="5969272at2759"/>
<dbReference type="Gene3D" id="2.60.40.10">
    <property type="entry name" value="Immunoglobulins"/>
    <property type="match status" value="1"/>
</dbReference>